<dbReference type="EMBL" id="JBBCAQ010000041">
    <property type="protein sequence ID" value="KAK7571241.1"/>
    <property type="molecule type" value="Genomic_DNA"/>
</dbReference>
<feature type="region of interest" description="Disordered" evidence="1">
    <location>
        <begin position="28"/>
        <end position="50"/>
    </location>
</feature>
<dbReference type="Proteomes" id="UP001367676">
    <property type="component" value="Unassembled WGS sequence"/>
</dbReference>
<dbReference type="AlphaFoldDB" id="A0AAN9T6Q5"/>
<evidence type="ECO:0000256" key="1">
    <source>
        <dbReference type="SAM" id="MobiDB-lite"/>
    </source>
</evidence>
<sequence>MKMARGSSHSGERMLEAFPRDCDHIETFQTGPKTARHGTARHRDNDEPARYGCTTGCRPTNTNTVDGMCERVHLTKNEYQRQNARNGILPCGKRV</sequence>
<keyword evidence="3" id="KW-1185">Reference proteome</keyword>
<proteinExistence type="predicted"/>
<organism evidence="2 3">
    <name type="scientific">Parthenolecanium corni</name>
    <dbReference type="NCBI Taxonomy" id="536013"/>
    <lineage>
        <taxon>Eukaryota</taxon>
        <taxon>Metazoa</taxon>
        <taxon>Ecdysozoa</taxon>
        <taxon>Arthropoda</taxon>
        <taxon>Hexapoda</taxon>
        <taxon>Insecta</taxon>
        <taxon>Pterygota</taxon>
        <taxon>Neoptera</taxon>
        <taxon>Paraneoptera</taxon>
        <taxon>Hemiptera</taxon>
        <taxon>Sternorrhyncha</taxon>
        <taxon>Coccoidea</taxon>
        <taxon>Coccidae</taxon>
        <taxon>Parthenolecanium</taxon>
    </lineage>
</organism>
<evidence type="ECO:0000313" key="2">
    <source>
        <dbReference type="EMBL" id="KAK7571241.1"/>
    </source>
</evidence>
<reference evidence="2 3" key="1">
    <citation type="submission" date="2024-03" db="EMBL/GenBank/DDBJ databases">
        <title>Adaptation during the transition from Ophiocordyceps entomopathogen to insect associate is accompanied by gene loss and intensified selection.</title>
        <authorList>
            <person name="Ward C.M."/>
            <person name="Onetto C.A."/>
            <person name="Borneman A.R."/>
        </authorList>
    </citation>
    <scope>NUCLEOTIDE SEQUENCE [LARGE SCALE GENOMIC DNA]</scope>
    <source>
        <strain evidence="2">AWRI1</strain>
        <tissue evidence="2">Single Adult Female</tissue>
    </source>
</reference>
<name>A0AAN9T6Q5_9HEMI</name>
<accession>A0AAN9T6Q5</accession>
<evidence type="ECO:0000313" key="3">
    <source>
        <dbReference type="Proteomes" id="UP001367676"/>
    </source>
</evidence>
<gene>
    <name evidence="2" type="ORF">V9T40_014845</name>
</gene>
<comment type="caution">
    <text evidence="2">The sequence shown here is derived from an EMBL/GenBank/DDBJ whole genome shotgun (WGS) entry which is preliminary data.</text>
</comment>
<protein>
    <submittedName>
        <fullName evidence="2">Uncharacterized protein</fullName>
    </submittedName>
</protein>